<dbReference type="AlphaFoldDB" id="T1B3G9"/>
<accession>T1B3G9</accession>
<evidence type="ECO:0000313" key="5">
    <source>
        <dbReference type="EMBL" id="EQD48900.1"/>
    </source>
</evidence>
<feature type="domain" description="Flavoprotein" evidence="3">
    <location>
        <begin position="21"/>
        <end position="187"/>
    </location>
</feature>
<evidence type="ECO:0000256" key="2">
    <source>
        <dbReference type="ARBA" id="ARBA00023239"/>
    </source>
</evidence>
<dbReference type="GO" id="GO:0071513">
    <property type="term" value="C:phosphopantothenoylcysteine decarboxylase complex"/>
    <property type="evidence" value="ECO:0007669"/>
    <property type="project" value="TreeGrafter"/>
</dbReference>
<dbReference type="Pfam" id="PF02441">
    <property type="entry name" value="Flavoprotein"/>
    <property type="match status" value="1"/>
</dbReference>
<comment type="caution">
    <text evidence="5">The sequence shown here is derived from an EMBL/GenBank/DDBJ whole genome shotgun (WGS) entry which is preliminary data.</text>
</comment>
<keyword evidence="2" id="KW-0456">Lyase</keyword>
<gene>
    <name evidence="5" type="ORF">B1B_11867</name>
</gene>
<dbReference type="EMBL" id="AUZY01007747">
    <property type="protein sequence ID" value="EQD48900.1"/>
    <property type="molecule type" value="Genomic_DNA"/>
</dbReference>
<evidence type="ECO:0000259" key="4">
    <source>
        <dbReference type="Pfam" id="PF04127"/>
    </source>
</evidence>
<dbReference type="GO" id="GO:0015941">
    <property type="term" value="P:pantothenate catabolic process"/>
    <property type="evidence" value="ECO:0007669"/>
    <property type="project" value="InterPro"/>
</dbReference>
<dbReference type="GO" id="GO:0010181">
    <property type="term" value="F:FMN binding"/>
    <property type="evidence" value="ECO:0007669"/>
    <property type="project" value="InterPro"/>
</dbReference>
<keyword evidence="1" id="KW-0210">Decarboxylase</keyword>
<dbReference type="PANTHER" id="PTHR14359">
    <property type="entry name" value="HOMO-OLIGOMERIC FLAVIN CONTAINING CYS DECARBOXYLASE FAMILY"/>
    <property type="match status" value="1"/>
</dbReference>
<protein>
    <submittedName>
        <fullName evidence="5">Bifunctional phosphopantothenoylcysteine decarboxylase/phosphopantothenate synthase</fullName>
    </submittedName>
</protein>
<dbReference type="InterPro" id="IPR003382">
    <property type="entry name" value="Flavoprotein"/>
</dbReference>
<name>T1B3G9_9ZZZZ</name>
<proteinExistence type="predicted"/>
<sequence length="258" mass="26996">MVMHPSRVIRGTRSRQLSGRTIVIGVSGSIAAVEVVKIVRELLRHGADVRAVMSPEATRIITPESLEFATGHPPILQLSGSVEHVSLLGPGEGRADLYLIAPATANTLGKIAHGIDDTPVTTFASVALGGGVPLLVAPAMHAHMGKSPAVTENLALLQRWGVEVIAPQAAEGEEKLASPEEVAAAVLRRLSDSAWSGRTVTVIGGGSREPIDSVRSITNESTGDTAVALASQAHLRGARVELWLGAHTARVPPYLRVI</sequence>
<dbReference type="InterPro" id="IPR035929">
    <property type="entry name" value="CoaB-like_sf"/>
</dbReference>
<dbReference type="InterPro" id="IPR036551">
    <property type="entry name" value="Flavin_trans-like"/>
</dbReference>
<feature type="non-terminal residue" evidence="5">
    <location>
        <position position="258"/>
    </location>
</feature>
<dbReference type="SUPFAM" id="SSF102645">
    <property type="entry name" value="CoaB-like"/>
    <property type="match status" value="1"/>
</dbReference>
<dbReference type="InterPro" id="IPR005252">
    <property type="entry name" value="CoaBC"/>
</dbReference>
<evidence type="ECO:0000256" key="1">
    <source>
        <dbReference type="ARBA" id="ARBA00022793"/>
    </source>
</evidence>
<reference evidence="5" key="2">
    <citation type="journal article" date="2014" name="ISME J.">
        <title>Microbial stratification in low pH oxic and suboxic macroscopic growths along an acid mine drainage.</title>
        <authorList>
            <person name="Mendez-Garcia C."/>
            <person name="Mesa V."/>
            <person name="Sprenger R.R."/>
            <person name="Richter M."/>
            <person name="Diez M.S."/>
            <person name="Solano J."/>
            <person name="Bargiela R."/>
            <person name="Golyshina O.V."/>
            <person name="Manteca A."/>
            <person name="Ramos J.L."/>
            <person name="Gallego J.R."/>
            <person name="Llorente I."/>
            <person name="Martins Dos Santos V.A."/>
            <person name="Jensen O.N."/>
            <person name="Pelaez A.I."/>
            <person name="Sanchez J."/>
            <person name="Ferrer M."/>
        </authorList>
    </citation>
    <scope>NUCLEOTIDE SEQUENCE</scope>
</reference>
<dbReference type="PANTHER" id="PTHR14359:SF6">
    <property type="entry name" value="PHOSPHOPANTOTHENOYLCYSTEINE DECARBOXYLASE"/>
    <property type="match status" value="1"/>
</dbReference>
<dbReference type="GO" id="GO:0004633">
    <property type="term" value="F:phosphopantothenoylcysteine decarboxylase activity"/>
    <property type="evidence" value="ECO:0007669"/>
    <property type="project" value="InterPro"/>
</dbReference>
<feature type="domain" description="DNA/pantothenate metabolism flavoprotein C-terminal" evidence="4">
    <location>
        <begin position="196"/>
        <end position="256"/>
    </location>
</feature>
<evidence type="ECO:0000259" key="3">
    <source>
        <dbReference type="Pfam" id="PF02441"/>
    </source>
</evidence>
<organism evidence="5">
    <name type="scientific">mine drainage metagenome</name>
    <dbReference type="NCBI Taxonomy" id="410659"/>
    <lineage>
        <taxon>unclassified sequences</taxon>
        <taxon>metagenomes</taxon>
        <taxon>ecological metagenomes</taxon>
    </lineage>
</organism>
<dbReference type="GO" id="GO:0004632">
    <property type="term" value="F:phosphopantothenate--cysteine ligase activity"/>
    <property type="evidence" value="ECO:0007669"/>
    <property type="project" value="InterPro"/>
</dbReference>
<reference evidence="5" key="1">
    <citation type="submission" date="2013-08" db="EMBL/GenBank/DDBJ databases">
        <authorList>
            <person name="Mendez C."/>
            <person name="Richter M."/>
            <person name="Ferrer M."/>
            <person name="Sanchez J."/>
        </authorList>
    </citation>
    <scope>NUCLEOTIDE SEQUENCE</scope>
</reference>
<dbReference type="NCBIfam" id="TIGR00521">
    <property type="entry name" value="coaBC_dfp"/>
    <property type="match status" value="1"/>
</dbReference>
<dbReference type="InterPro" id="IPR007085">
    <property type="entry name" value="DNA/pantothenate-metab_flavo_C"/>
</dbReference>
<dbReference type="GO" id="GO:0015937">
    <property type="term" value="P:coenzyme A biosynthetic process"/>
    <property type="evidence" value="ECO:0007669"/>
    <property type="project" value="InterPro"/>
</dbReference>
<dbReference type="Gene3D" id="3.40.50.10300">
    <property type="entry name" value="CoaB-like"/>
    <property type="match status" value="1"/>
</dbReference>
<dbReference type="SUPFAM" id="SSF52507">
    <property type="entry name" value="Homo-oligomeric flavin-containing Cys decarboxylases, HFCD"/>
    <property type="match status" value="1"/>
</dbReference>
<dbReference type="Pfam" id="PF04127">
    <property type="entry name" value="DFP"/>
    <property type="match status" value="1"/>
</dbReference>
<dbReference type="Gene3D" id="3.40.50.1950">
    <property type="entry name" value="Flavin prenyltransferase-like"/>
    <property type="match status" value="1"/>
</dbReference>